<dbReference type="PANTHER" id="PTHR19328:SF53">
    <property type="entry name" value="MEMBRANE PROTEIN"/>
    <property type="match status" value="1"/>
</dbReference>
<protein>
    <submittedName>
        <fullName evidence="2">L-sorbosone dehydrogenase</fullName>
    </submittedName>
</protein>
<evidence type="ECO:0000259" key="1">
    <source>
        <dbReference type="Pfam" id="PF22807"/>
    </source>
</evidence>
<dbReference type="SUPFAM" id="SSF50952">
    <property type="entry name" value="Soluble quinoprotein glucose dehydrogenase"/>
    <property type="match status" value="1"/>
</dbReference>
<dbReference type="Pfam" id="PF22807">
    <property type="entry name" value="TrAA12"/>
    <property type="match status" value="1"/>
</dbReference>
<accession>A0A7U3ZP50</accession>
<dbReference type="EMBL" id="CP002859">
    <property type="protein sequence ID" value="AEI50791.1"/>
    <property type="molecule type" value="Genomic_DNA"/>
</dbReference>
<dbReference type="InterPro" id="IPR011042">
    <property type="entry name" value="6-blade_b-propeller_TolB-like"/>
</dbReference>
<dbReference type="InterPro" id="IPR054539">
    <property type="entry name" value="Beta-prop_PDH"/>
</dbReference>
<evidence type="ECO:0000313" key="2">
    <source>
        <dbReference type="EMBL" id="AEI50791.1"/>
    </source>
</evidence>
<keyword evidence="3" id="KW-1185">Reference proteome</keyword>
<reference evidence="3" key="1">
    <citation type="submission" date="2011-06" db="EMBL/GenBank/DDBJ databases">
        <title>The complete genome of chromosome of Runella slithyformis DSM 19594.</title>
        <authorList>
            <consortium name="US DOE Joint Genome Institute (JGI-PGF)"/>
            <person name="Lucas S."/>
            <person name="Han J."/>
            <person name="Lapidus A."/>
            <person name="Bruce D."/>
            <person name="Goodwin L."/>
            <person name="Pitluck S."/>
            <person name="Peters L."/>
            <person name="Kyrpides N."/>
            <person name="Mavromatis K."/>
            <person name="Ivanova N."/>
            <person name="Ovchinnikova G."/>
            <person name="Zhang X."/>
            <person name="Misra M."/>
            <person name="Detter J.C."/>
            <person name="Tapia R."/>
            <person name="Han C."/>
            <person name="Land M."/>
            <person name="Hauser L."/>
            <person name="Markowitz V."/>
            <person name="Cheng J.-F."/>
            <person name="Hugenholtz P."/>
            <person name="Woyke T."/>
            <person name="Wu D."/>
            <person name="Tindall B."/>
            <person name="Faehrich R."/>
            <person name="Brambilla E."/>
            <person name="Klenk H.-P."/>
            <person name="Eisen J.A."/>
        </authorList>
    </citation>
    <scope>NUCLEOTIDE SEQUENCE [LARGE SCALE GENOMIC DNA]</scope>
    <source>
        <strain evidence="3">ATCC 29530 / DSM 19594 / LMG 11500 / NCIMB 11436 / LSU 4</strain>
    </source>
</reference>
<dbReference type="Gene3D" id="2.120.10.30">
    <property type="entry name" value="TolB, C-terminal domain"/>
    <property type="match status" value="1"/>
</dbReference>
<proteinExistence type="predicted"/>
<reference evidence="2 3" key="2">
    <citation type="journal article" date="2012" name="Stand. Genomic Sci.">
        <title>Complete genome sequence of the aquatic bacterium Runella slithyformis type strain (LSU 4(T)).</title>
        <authorList>
            <person name="Copeland A."/>
            <person name="Zhang X."/>
            <person name="Misra M."/>
            <person name="Lapidus A."/>
            <person name="Nolan M."/>
            <person name="Lucas S."/>
            <person name="Deshpande S."/>
            <person name="Cheng J.F."/>
            <person name="Tapia R."/>
            <person name="Goodwin L.A."/>
            <person name="Pitluck S."/>
            <person name="Liolios K."/>
            <person name="Pagani I."/>
            <person name="Ivanova N."/>
            <person name="Mikhailova N."/>
            <person name="Pati A."/>
            <person name="Chen A."/>
            <person name="Palaniappan K."/>
            <person name="Land M."/>
            <person name="Hauser L."/>
            <person name="Pan C."/>
            <person name="Jeffries C.D."/>
            <person name="Detter J.C."/>
            <person name="Brambilla E.M."/>
            <person name="Rohde M."/>
            <person name="Djao O.D."/>
            <person name="Goker M."/>
            <person name="Sikorski J."/>
            <person name="Tindall B.J."/>
            <person name="Woyke T."/>
            <person name="Bristow J."/>
            <person name="Eisen J.A."/>
            <person name="Markowitz V."/>
            <person name="Hugenholtz P."/>
            <person name="Kyrpides N.C."/>
            <person name="Klenk H.P."/>
            <person name="Mavromatis K."/>
        </authorList>
    </citation>
    <scope>NUCLEOTIDE SEQUENCE [LARGE SCALE GENOMIC DNA]</scope>
    <source>
        <strain evidence="3">ATCC 29530 / DSM 19594 / LMG 11500 / NCIMB 11436 / LSU 4</strain>
    </source>
</reference>
<dbReference type="Proteomes" id="UP000000493">
    <property type="component" value="Chromosome"/>
</dbReference>
<dbReference type="InterPro" id="IPR011041">
    <property type="entry name" value="Quinoprot_gluc/sorb_DH_b-prop"/>
</dbReference>
<feature type="domain" description="Pyrroloquinoline quinone-dependent pyranose dehydrogenase beta-propeller" evidence="1">
    <location>
        <begin position="53"/>
        <end position="400"/>
    </location>
</feature>
<dbReference type="KEGG" id="rsi:Runsl_4468"/>
<gene>
    <name evidence="2" type="ordered locus">Runsl_4468</name>
</gene>
<dbReference type="PANTHER" id="PTHR19328">
    <property type="entry name" value="HEDGEHOG-INTERACTING PROTEIN"/>
    <property type="match status" value="1"/>
</dbReference>
<evidence type="ECO:0000313" key="3">
    <source>
        <dbReference type="Proteomes" id="UP000000493"/>
    </source>
</evidence>
<sequence length="412" mass="45598">MKKSILFTVLFITGILSLWAQRGLPPDAKTRSVLVTKYAQHLDFLPPMVKLLKVPDGWQVKVAASGLGRPRMLYPGPNGVLYITRRDGGDVLMLRDADGDHQFEELVTVVYDFKGVHGITAKDGWMYLCNNNELRRYKMLPDGRLEKTGETLINDLPDGGQHPNRTIDFGPDGMLYISVGTLCNDCKESDKETASMLQVDPNTWKRTLFASGLRNTIGFDWHPTTKELWGIDNGGDGKGNRWPPEEVNHIVKGGVYGYPFAYGKREVDDSREDPAGDTKEEWVKNTVASTLELPAHMAPIGFKFFGNAANIPADYAEDGLVCWHGSWNRSKPVGFKVQRIRFQNGVAVGAEDFLTGFLTPGFPLLKRKARFGRPAGVTITPQGTVYISDDANGVIYAITQKTVDSSISKAGK</sequence>
<dbReference type="AlphaFoldDB" id="A0A7U3ZP50"/>
<organism evidence="2 3">
    <name type="scientific">Runella slithyformis (strain ATCC 29530 / DSM 19594 / LMG 11500 / NCIMB 11436 / LSU 4)</name>
    <dbReference type="NCBI Taxonomy" id="761193"/>
    <lineage>
        <taxon>Bacteria</taxon>
        <taxon>Pseudomonadati</taxon>
        <taxon>Bacteroidota</taxon>
        <taxon>Cytophagia</taxon>
        <taxon>Cytophagales</taxon>
        <taxon>Spirosomataceae</taxon>
        <taxon>Runella</taxon>
    </lineage>
</organism>
<name>A0A7U3ZP50_RUNSL</name>